<evidence type="ECO:0000256" key="3">
    <source>
        <dbReference type="SAM" id="MobiDB-lite"/>
    </source>
</evidence>
<dbReference type="SUPFAM" id="SSF54928">
    <property type="entry name" value="RNA-binding domain, RBD"/>
    <property type="match status" value="2"/>
</dbReference>
<feature type="compositionally biased region" description="Polar residues" evidence="3">
    <location>
        <begin position="477"/>
        <end position="487"/>
    </location>
</feature>
<dbReference type="AlphaFoldDB" id="A0A0P1KS10"/>
<evidence type="ECO:0000313" key="6">
    <source>
        <dbReference type="Proteomes" id="UP000236544"/>
    </source>
</evidence>
<accession>A0A0P1KS10</accession>
<feature type="compositionally biased region" description="Polar residues" evidence="3">
    <location>
        <begin position="508"/>
        <end position="517"/>
    </location>
</feature>
<dbReference type="GO" id="GO:0003723">
    <property type="term" value="F:RNA binding"/>
    <property type="evidence" value="ECO:0007669"/>
    <property type="project" value="UniProtKB-UniRule"/>
</dbReference>
<dbReference type="InterPro" id="IPR035979">
    <property type="entry name" value="RBD_domain_sf"/>
</dbReference>
<dbReference type="Proteomes" id="UP000236544">
    <property type="component" value="Unassembled WGS sequence"/>
</dbReference>
<dbReference type="EMBL" id="LN890573">
    <property type="protein sequence ID" value="CUS22989.1"/>
    <property type="molecule type" value="Genomic_DNA"/>
</dbReference>
<dbReference type="InterPro" id="IPR000504">
    <property type="entry name" value="RRM_dom"/>
</dbReference>
<dbReference type="InterPro" id="IPR012677">
    <property type="entry name" value="Nucleotide-bd_a/b_plait_sf"/>
</dbReference>
<feature type="domain" description="RRM" evidence="4">
    <location>
        <begin position="143"/>
        <end position="222"/>
    </location>
</feature>
<gene>
    <name evidence="5" type="ORF">LAQU0_S07e04808g</name>
</gene>
<feature type="region of interest" description="Disordered" evidence="3">
    <location>
        <begin position="558"/>
        <end position="631"/>
    </location>
</feature>
<evidence type="ECO:0000256" key="1">
    <source>
        <dbReference type="ARBA" id="ARBA00022884"/>
    </source>
</evidence>
<sequence length="769" mass="83601">MSLESATTAIDAAAAFAAETPAKDGLLVPDVSDSIAQFLPTEVSCSESEDEEEADAVTGGPDRPCSTADARTEPCDVPESESEFLEELEDISDGEGVATASNVKDSAPAAGVASEIASPPVSIKAGAVVASEAAPKFRGRPSSCVFVASLAASLSDDDLCLSVTENFKKFGQLTMVKVLRDPANRPYAFVQYTNDADAKKALKDAQGSSLNGRTIRCEQARVNRTLFVCYKGRNLNSSGLVSAAFVNQLLEKFGELEQLVACRDQFFHRKNNAYSASDRSNAWFIQFAYRDDAIRAFANLKSDLNWVVEWAQNIEAPSHMNMLSDSKNLIIREETESENEGACSMPADSYSESGGSEVVIDQKSIFVGQLDPMATEEGVLERFSRHGSILELNLISKPNNVFAFIRFSTEEAAAAALEMENHAMFLNKTMHVQYREIGGIKKFRRGGGYNHRNSNSGIHGNNNPSGSGNGNRHENTTGHQQAFNQPAYQPPRLNLAPPPINVGKRRSSTGSGSYNHQYQHYPFGHDFQVYAPQPHQLTMMGGPKKSRASLRHRGVEITKSMNESNNDNASTSSNTVNDVDNTNSERNEKRKGSPNEFKGMASQSFVTDVTSDTSGSAGNNDTSTNASTSRYTYSAGGINYKKKLDEYKKRGNYPTFDPYYYPPYYYPVEFPLNPMGPSGLAGRAGPGAPLSASGNPAHPGNQPYFMYYPLPQGSGIEFADMHNMIVPHLGGSPGPMGTPMFPLPLSQQHFVPSDRSVSFNGDEKAELEY</sequence>
<keyword evidence="1 2" id="KW-0694">RNA-binding</keyword>
<dbReference type="Gene3D" id="3.30.70.330">
    <property type="match status" value="2"/>
</dbReference>
<evidence type="ECO:0000259" key="4">
    <source>
        <dbReference type="PROSITE" id="PS50102"/>
    </source>
</evidence>
<dbReference type="PROSITE" id="PS50102">
    <property type="entry name" value="RRM"/>
    <property type="match status" value="2"/>
</dbReference>
<dbReference type="Pfam" id="PF00076">
    <property type="entry name" value="RRM_1"/>
    <property type="match status" value="2"/>
</dbReference>
<proteinExistence type="predicted"/>
<organism evidence="5 6">
    <name type="scientific">Lachancea quebecensis</name>
    <dbReference type="NCBI Taxonomy" id="1654605"/>
    <lineage>
        <taxon>Eukaryota</taxon>
        <taxon>Fungi</taxon>
        <taxon>Dikarya</taxon>
        <taxon>Ascomycota</taxon>
        <taxon>Saccharomycotina</taxon>
        <taxon>Saccharomycetes</taxon>
        <taxon>Saccharomycetales</taxon>
        <taxon>Saccharomycetaceae</taxon>
        <taxon>Lachancea</taxon>
    </lineage>
</organism>
<evidence type="ECO:0000256" key="2">
    <source>
        <dbReference type="PROSITE-ProRule" id="PRU00176"/>
    </source>
</evidence>
<keyword evidence="6" id="KW-1185">Reference proteome</keyword>
<protein>
    <submittedName>
        <fullName evidence="5">LAQU0S07e04808g1_1</fullName>
    </submittedName>
</protein>
<dbReference type="SMART" id="SM00360">
    <property type="entry name" value="RRM"/>
    <property type="match status" value="2"/>
</dbReference>
<feature type="compositionally biased region" description="Low complexity" evidence="3">
    <location>
        <begin position="450"/>
        <end position="466"/>
    </location>
</feature>
<feature type="compositionally biased region" description="Basic and acidic residues" evidence="3">
    <location>
        <begin position="583"/>
        <end position="593"/>
    </location>
</feature>
<evidence type="ECO:0000313" key="5">
    <source>
        <dbReference type="EMBL" id="CUS22989.1"/>
    </source>
</evidence>
<dbReference type="PANTHER" id="PTHR10352">
    <property type="entry name" value="EUKARYOTIC TRANSLATION INITIATION FACTOR 3 SUBUNIT G"/>
    <property type="match status" value="1"/>
</dbReference>
<feature type="compositionally biased region" description="Low complexity" evidence="3">
    <location>
        <begin position="562"/>
        <end position="579"/>
    </location>
</feature>
<feature type="compositionally biased region" description="Polar residues" evidence="3">
    <location>
        <begin position="601"/>
        <end position="631"/>
    </location>
</feature>
<reference evidence="6" key="1">
    <citation type="submission" date="2015-10" db="EMBL/GenBank/DDBJ databases">
        <authorList>
            <person name="Devillers H."/>
        </authorList>
    </citation>
    <scope>NUCLEOTIDE SEQUENCE [LARGE SCALE GENOMIC DNA]</scope>
</reference>
<dbReference type="CDD" id="cd00590">
    <property type="entry name" value="RRM_SF"/>
    <property type="match status" value="1"/>
</dbReference>
<name>A0A0P1KS10_9SACH</name>
<dbReference type="CDD" id="cd12453">
    <property type="entry name" value="RRM1_RIM4_like"/>
    <property type="match status" value="1"/>
</dbReference>
<feature type="domain" description="RRM" evidence="4">
    <location>
        <begin position="363"/>
        <end position="437"/>
    </location>
</feature>
<feature type="region of interest" description="Disordered" evidence="3">
    <location>
        <begin position="443"/>
        <end position="517"/>
    </location>
</feature>
<dbReference type="InterPro" id="IPR034352">
    <property type="entry name" value="Rim4_RRM1"/>
</dbReference>
<feature type="region of interest" description="Disordered" evidence="3">
    <location>
        <begin position="42"/>
        <end position="75"/>
    </location>
</feature>
<dbReference type="OrthoDB" id="410044at2759"/>